<gene>
    <name evidence="2" type="ORF">IV49_GL000974</name>
</gene>
<keyword evidence="1" id="KW-1133">Transmembrane helix</keyword>
<dbReference type="RefSeq" id="WP_031589617.1">
    <property type="nucleotide sequence ID" value="NZ_JNKN01000030.1"/>
</dbReference>
<dbReference type="Proteomes" id="UP000051841">
    <property type="component" value="Unassembled WGS sequence"/>
</dbReference>
<feature type="transmembrane region" description="Helical" evidence="1">
    <location>
        <begin position="329"/>
        <end position="351"/>
    </location>
</feature>
<name>A0A0R2H9N8_9FIRM</name>
<evidence type="ECO:0000256" key="1">
    <source>
        <dbReference type="SAM" id="Phobius"/>
    </source>
</evidence>
<protein>
    <submittedName>
        <fullName evidence="2">Uncharacterized protein</fullName>
    </submittedName>
</protein>
<comment type="caution">
    <text evidence="2">The sequence shown here is derived from an EMBL/GenBank/DDBJ whole genome shotgun (WGS) entry which is preliminary data.</text>
</comment>
<evidence type="ECO:0000313" key="3">
    <source>
        <dbReference type="Proteomes" id="UP000051841"/>
    </source>
</evidence>
<feature type="transmembrane region" description="Helical" evidence="1">
    <location>
        <begin position="357"/>
        <end position="378"/>
    </location>
</feature>
<accession>A0A0R2H9N8</accession>
<feature type="transmembrane region" description="Helical" evidence="1">
    <location>
        <begin position="75"/>
        <end position="93"/>
    </location>
</feature>
<reference evidence="2 3" key="1">
    <citation type="journal article" date="2015" name="Genome Announc.">
        <title>Expanding the biotechnology potential of lactobacilli through comparative genomics of 213 strains and associated genera.</title>
        <authorList>
            <person name="Sun Z."/>
            <person name="Harris H.M."/>
            <person name="McCann A."/>
            <person name="Guo C."/>
            <person name="Argimon S."/>
            <person name="Zhang W."/>
            <person name="Yang X."/>
            <person name="Jeffery I.B."/>
            <person name="Cooney J.C."/>
            <person name="Kagawa T.F."/>
            <person name="Liu W."/>
            <person name="Song Y."/>
            <person name="Salvetti E."/>
            <person name="Wrobel A."/>
            <person name="Rasinkangas P."/>
            <person name="Parkhill J."/>
            <person name="Rea M.C."/>
            <person name="O'Sullivan O."/>
            <person name="Ritari J."/>
            <person name="Douillard F.P."/>
            <person name="Paul Ross R."/>
            <person name="Yang R."/>
            <person name="Briner A.E."/>
            <person name="Felis G.E."/>
            <person name="de Vos W.M."/>
            <person name="Barrangou R."/>
            <person name="Klaenhammer T.R."/>
            <person name="Caufield P.W."/>
            <person name="Cui Y."/>
            <person name="Zhang H."/>
            <person name="O'Toole P.W."/>
        </authorList>
    </citation>
    <scope>NUCLEOTIDE SEQUENCE [LARGE SCALE GENOMIC DNA]</scope>
    <source>
        <strain evidence="2 3">DSM 20405</strain>
    </source>
</reference>
<feature type="transmembrane region" description="Helical" evidence="1">
    <location>
        <begin position="28"/>
        <end position="47"/>
    </location>
</feature>
<keyword evidence="3" id="KW-1185">Reference proteome</keyword>
<sequence length="428" mass="49952">MNTYFLYKFYFKDSFQGLFKHPLLKKKYIRYLIGLSLLIFYFFYFYMNVNQVNVLKNVAMSTSVNELMIAKRQTLSSLYSITFLLAGFIFLLLDSGVHLNMKSIYFTKALPFRKKDILNSERLFFLSLSLILFELFVIILIPALVLITNEIFTSMLIVISIHVVFLGVFQTLRFIRSCLHKKWFIRVYQLLLLGSMYYYFVDYKYKIESFIADKPISLLTITISAMIAGVVLFILSWIMQKNLNLYMTSEYTHISCIQPSLFLLALLRTRFFKVTSFLIASMACYCYFVIKDIEIINFLFPILALIFLYYGNTTMSVRKMFPHYRISSLYEFISLLLIICIVEMPSLVLGLTTHHGLMVFLYGINLSLSALILGILLPKSISNMNELITSTVMILLIIIYLFGNIYVLCTIFIILMMVTYLTIKEATR</sequence>
<organism evidence="2 3">
    <name type="scientific">Kandleria vitulina DSM 20405</name>
    <dbReference type="NCBI Taxonomy" id="1410657"/>
    <lineage>
        <taxon>Bacteria</taxon>
        <taxon>Bacillati</taxon>
        <taxon>Bacillota</taxon>
        <taxon>Erysipelotrichia</taxon>
        <taxon>Erysipelotrichales</taxon>
        <taxon>Coprobacillaceae</taxon>
        <taxon>Kandleria</taxon>
    </lineage>
</organism>
<proteinExistence type="predicted"/>
<feature type="transmembrane region" description="Helical" evidence="1">
    <location>
        <begin position="183"/>
        <end position="201"/>
    </location>
</feature>
<feature type="transmembrane region" description="Helical" evidence="1">
    <location>
        <begin position="123"/>
        <end position="145"/>
    </location>
</feature>
<feature type="transmembrane region" description="Helical" evidence="1">
    <location>
        <begin position="151"/>
        <end position="171"/>
    </location>
</feature>
<keyword evidence="1" id="KW-0812">Transmembrane</keyword>
<dbReference type="PATRIC" id="fig|1410657.5.peg.1013"/>
<feature type="transmembrane region" description="Helical" evidence="1">
    <location>
        <begin position="390"/>
        <end position="423"/>
    </location>
</feature>
<feature type="transmembrane region" description="Helical" evidence="1">
    <location>
        <begin position="216"/>
        <end position="238"/>
    </location>
</feature>
<keyword evidence="1" id="KW-0472">Membrane</keyword>
<dbReference type="AlphaFoldDB" id="A0A0R2H9N8"/>
<evidence type="ECO:0000313" key="2">
    <source>
        <dbReference type="EMBL" id="KRN49600.1"/>
    </source>
</evidence>
<dbReference type="EMBL" id="JQBL01000025">
    <property type="protein sequence ID" value="KRN49600.1"/>
    <property type="molecule type" value="Genomic_DNA"/>
</dbReference>
<feature type="transmembrane region" description="Helical" evidence="1">
    <location>
        <begin position="296"/>
        <end position="317"/>
    </location>
</feature>